<proteinExistence type="predicted"/>
<dbReference type="EMBL" id="LAZR01028034">
    <property type="protein sequence ID" value="KKL63835.1"/>
    <property type="molecule type" value="Genomic_DNA"/>
</dbReference>
<accession>A0A0F9G2S1</accession>
<evidence type="ECO:0000313" key="1">
    <source>
        <dbReference type="EMBL" id="KKL63835.1"/>
    </source>
</evidence>
<sequence>MRGTEGVRFASLMQTCKLEHVVIREYITLVNIMGIIERSEDHQFNYVLLNPYDNVFRGQP</sequence>
<reference evidence="1" key="1">
    <citation type="journal article" date="2015" name="Nature">
        <title>Complex archaea that bridge the gap between prokaryotes and eukaryotes.</title>
        <authorList>
            <person name="Spang A."/>
            <person name="Saw J.H."/>
            <person name="Jorgensen S.L."/>
            <person name="Zaremba-Niedzwiedzka K."/>
            <person name="Martijn J."/>
            <person name="Lind A.E."/>
            <person name="van Eijk R."/>
            <person name="Schleper C."/>
            <person name="Guy L."/>
            <person name="Ettema T.J."/>
        </authorList>
    </citation>
    <scope>NUCLEOTIDE SEQUENCE</scope>
</reference>
<name>A0A0F9G2S1_9ZZZZ</name>
<gene>
    <name evidence="1" type="ORF">LCGC14_2171160</name>
</gene>
<comment type="caution">
    <text evidence="1">The sequence shown here is derived from an EMBL/GenBank/DDBJ whole genome shotgun (WGS) entry which is preliminary data.</text>
</comment>
<organism evidence="1">
    <name type="scientific">marine sediment metagenome</name>
    <dbReference type="NCBI Taxonomy" id="412755"/>
    <lineage>
        <taxon>unclassified sequences</taxon>
        <taxon>metagenomes</taxon>
        <taxon>ecological metagenomes</taxon>
    </lineage>
</organism>
<protein>
    <submittedName>
        <fullName evidence="1">Uncharacterized protein</fullName>
    </submittedName>
</protein>
<dbReference type="AlphaFoldDB" id="A0A0F9G2S1"/>